<dbReference type="Proteomes" id="UP000789375">
    <property type="component" value="Unassembled WGS sequence"/>
</dbReference>
<reference evidence="1" key="1">
    <citation type="submission" date="2021-06" db="EMBL/GenBank/DDBJ databases">
        <authorList>
            <person name="Kallberg Y."/>
            <person name="Tangrot J."/>
            <person name="Rosling A."/>
        </authorList>
    </citation>
    <scope>NUCLEOTIDE SEQUENCE</scope>
    <source>
        <strain evidence="1">87-6 pot B 2015</strain>
    </source>
</reference>
<accession>A0A9N8W550</accession>
<protein>
    <submittedName>
        <fullName evidence="1">6064_t:CDS:1</fullName>
    </submittedName>
</protein>
<comment type="caution">
    <text evidence="1">The sequence shown here is derived from an EMBL/GenBank/DDBJ whole genome shotgun (WGS) entry which is preliminary data.</text>
</comment>
<sequence>MASVEVKYGQISLKLQFLYLKRIQDYTQFLSNQESFGGNVKFNVYTADYPDNNSWDAEERRNLPPPQLMRIPVSKKMIIFLMNLVSVKMKIMEPSVSKDNNYERQEELLIPVFPANEQNHGFVALIITDQEWISSMVL</sequence>
<evidence type="ECO:0000313" key="2">
    <source>
        <dbReference type="Proteomes" id="UP000789375"/>
    </source>
</evidence>
<evidence type="ECO:0000313" key="1">
    <source>
        <dbReference type="EMBL" id="CAG8477389.1"/>
    </source>
</evidence>
<keyword evidence="2" id="KW-1185">Reference proteome</keyword>
<dbReference type="EMBL" id="CAJVPP010000385">
    <property type="protein sequence ID" value="CAG8477389.1"/>
    <property type="molecule type" value="Genomic_DNA"/>
</dbReference>
<proteinExistence type="predicted"/>
<name>A0A9N8W550_FUNMO</name>
<dbReference type="AlphaFoldDB" id="A0A9N8W550"/>
<organism evidence="1 2">
    <name type="scientific">Funneliformis mosseae</name>
    <name type="common">Endomycorrhizal fungus</name>
    <name type="synonym">Glomus mosseae</name>
    <dbReference type="NCBI Taxonomy" id="27381"/>
    <lineage>
        <taxon>Eukaryota</taxon>
        <taxon>Fungi</taxon>
        <taxon>Fungi incertae sedis</taxon>
        <taxon>Mucoromycota</taxon>
        <taxon>Glomeromycotina</taxon>
        <taxon>Glomeromycetes</taxon>
        <taxon>Glomerales</taxon>
        <taxon>Glomeraceae</taxon>
        <taxon>Funneliformis</taxon>
    </lineage>
</organism>
<gene>
    <name evidence="1" type="ORF">FMOSSE_LOCUS2828</name>
</gene>